<reference evidence="5" key="1">
    <citation type="journal article" date="2023" name="Plant J.">
        <title>The genome of the king protea, Protea cynaroides.</title>
        <authorList>
            <person name="Chang J."/>
            <person name="Duong T.A."/>
            <person name="Schoeman C."/>
            <person name="Ma X."/>
            <person name="Roodt D."/>
            <person name="Barker N."/>
            <person name="Li Z."/>
            <person name="Van de Peer Y."/>
            <person name="Mizrachi E."/>
        </authorList>
    </citation>
    <scope>NUCLEOTIDE SEQUENCE</scope>
    <source>
        <tissue evidence="5">Young leaves</tissue>
    </source>
</reference>
<dbReference type="PROSITE" id="PS51667">
    <property type="entry name" value="WRC"/>
    <property type="match status" value="1"/>
</dbReference>
<dbReference type="OrthoDB" id="1906088at2759"/>
<feature type="domain" description="WRC" evidence="4">
    <location>
        <begin position="113"/>
        <end position="157"/>
    </location>
</feature>
<protein>
    <recommendedName>
        <fullName evidence="4">WRC domain-containing protein</fullName>
    </recommendedName>
</protein>
<evidence type="ECO:0000256" key="2">
    <source>
        <dbReference type="PROSITE-ProRule" id="PRU01002"/>
    </source>
</evidence>
<dbReference type="Proteomes" id="UP001141806">
    <property type="component" value="Unassembled WGS sequence"/>
</dbReference>
<dbReference type="InterPro" id="IPR014977">
    <property type="entry name" value="WRC_dom"/>
</dbReference>
<evidence type="ECO:0000313" key="6">
    <source>
        <dbReference type="Proteomes" id="UP001141806"/>
    </source>
</evidence>
<dbReference type="EMBL" id="JAMYWD010000009">
    <property type="protein sequence ID" value="KAJ4960253.1"/>
    <property type="molecule type" value="Genomic_DNA"/>
</dbReference>
<dbReference type="AlphaFoldDB" id="A0A9Q0H644"/>
<keyword evidence="6" id="KW-1185">Reference proteome</keyword>
<evidence type="ECO:0000256" key="1">
    <source>
        <dbReference type="ARBA" id="ARBA00023242"/>
    </source>
</evidence>
<sequence length="160" mass="19073">MHHSAISCRFWPPYSITRYPNQHQKYLVTPSRSGRLRSKLNYRKLWVTRFYARPAAYPISLEASYLACELSDRKYCNKHCQFEHRGKAKPSRISKESSQEDEGEDKVKLDITPEDELRRKRNVGKDWWCKNRRIQGKSLCQEHYLISLYKSRVSASMKQE</sequence>
<accession>A0A9Q0H644</accession>
<comment type="caution">
    <text evidence="5">The sequence shown here is derived from an EMBL/GenBank/DDBJ whole genome shotgun (WGS) entry which is preliminary data.</text>
</comment>
<comment type="caution">
    <text evidence="2">Lacks conserved residue(s) required for the propagation of feature annotation.</text>
</comment>
<evidence type="ECO:0000256" key="3">
    <source>
        <dbReference type="SAM" id="MobiDB-lite"/>
    </source>
</evidence>
<gene>
    <name evidence="5" type="ORF">NE237_020163</name>
</gene>
<dbReference type="Pfam" id="PF08879">
    <property type="entry name" value="WRC"/>
    <property type="match status" value="1"/>
</dbReference>
<evidence type="ECO:0000313" key="5">
    <source>
        <dbReference type="EMBL" id="KAJ4960253.1"/>
    </source>
</evidence>
<proteinExistence type="predicted"/>
<feature type="region of interest" description="Disordered" evidence="3">
    <location>
        <begin position="86"/>
        <end position="109"/>
    </location>
</feature>
<keyword evidence="1" id="KW-0539">Nucleus</keyword>
<evidence type="ECO:0000259" key="4">
    <source>
        <dbReference type="PROSITE" id="PS51667"/>
    </source>
</evidence>
<name>A0A9Q0H644_9MAGN</name>
<organism evidence="5 6">
    <name type="scientific">Protea cynaroides</name>
    <dbReference type="NCBI Taxonomy" id="273540"/>
    <lineage>
        <taxon>Eukaryota</taxon>
        <taxon>Viridiplantae</taxon>
        <taxon>Streptophyta</taxon>
        <taxon>Embryophyta</taxon>
        <taxon>Tracheophyta</taxon>
        <taxon>Spermatophyta</taxon>
        <taxon>Magnoliopsida</taxon>
        <taxon>Proteales</taxon>
        <taxon>Proteaceae</taxon>
        <taxon>Protea</taxon>
    </lineage>
</organism>